<keyword evidence="3" id="KW-1185">Reference proteome</keyword>
<dbReference type="InterPro" id="IPR008160">
    <property type="entry name" value="Collagen"/>
</dbReference>
<dbReference type="PROSITE" id="PS51257">
    <property type="entry name" value="PROKAR_LIPOPROTEIN"/>
    <property type="match status" value="1"/>
</dbReference>
<dbReference type="Pfam" id="PF17164">
    <property type="entry name" value="DUF5122"/>
    <property type="match status" value="2"/>
</dbReference>
<dbReference type="AlphaFoldDB" id="A0AA48KNX7"/>
<sequence>MIDKKFALTMLSVAFLGLAGCNGDDGATGPAGVAGAPGADGTDGADGVDGTDGVDGASLQIVVDRVYSEANDFRGLTYAQVGDQAGKIYVSGFVGTDDASRMAVVGRLFADGTPDTSFGGDGFVEVQATVEQSSSDEQSIGVAELQSGDVVFAVNAAESTGGRSIFLFRVTPDGALATGWGDADGKAEVVFGYADADNASFPGDAVEDFVWDVQVDRSVATDRVVVFGNGSANDGTRTDTDRYITRVNITDTGIETDVTFNGGEAFSFDAGGLGLGDNQRRGIVEADGKIVAAGYTNLGDSPRHHVMTIRLNEDGSFDETFGGYSDEPNLVAATPGLTVFNPFQIDGGFAEAYAVGYQEITDSYVEAGYGGATGSGFESSFGFQSYVAQDMVAFRTSAGLADSQDLTFGDGVSGAVVIQSEGKGFPSSEDRGRHLVVLPDGRTVVVGRYGGVPAAFVLTIDGQPDTGVFGDGVIELSNPAVSSQFFGAALSPDGTRVAMSTNYNENGARLVVIKPGN</sequence>
<name>A0AA48KNX7_9ALTE</name>
<evidence type="ECO:0000313" key="2">
    <source>
        <dbReference type="EMBL" id="BDX04833.1"/>
    </source>
</evidence>
<dbReference type="Proteomes" id="UP001333710">
    <property type="component" value="Chromosome"/>
</dbReference>
<gene>
    <name evidence="2" type="ORF">MACH26_03540</name>
</gene>
<dbReference type="KEGG" id="pmaw:MACH26_03540"/>
<reference evidence="2" key="1">
    <citation type="submission" date="2023-01" db="EMBL/GenBank/DDBJ databases">
        <title>Complete genome sequence of Planctobacterium marinum strain Dej080120_11.</title>
        <authorList>
            <person name="Ueki S."/>
            <person name="Maruyama F."/>
        </authorList>
    </citation>
    <scope>NUCLEOTIDE SEQUENCE</scope>
    <source>
        <strain evidence="2">Dej080120_11</strain>
    </source>
</reference>
<accession>A0AA48KNX7</accession>
<dbReference type="Gene3D" id="1.20.5.320">
    <property type="entry name" value="6-Phosphogluconate Dehydrogenase, domain 3"/>
    <property type="match status" value="1"/>
</dbReference>
<evidence type="ECO:0000313" key="3">
    <source>
        <dbReference type="Proteomes" id="UP001333710"/>
    </source>
</evidence>
<proteinExistence type="predicted"/>
<dbReference type="NCBIfam" id="TIGR02608">
    <property type="entry name" value="delta_60_rpt"/>
    <property type="match status" value="3"/>
</dbReference>
<dbReference type="Gene3D" id="2.80.10.50">
    <property type="match status" value="1"/>
</dbReference>
<dbReference type="InterPro" id="IPR013431">
    <property type="entry name" value="Delta_60_rpt"/>
</dbReference>
<dbReference type="RefSeq" id="WP_338290682.1">
    <property type="nucleotide sequence ID" value="NZ_AP027272.1"/>
</dbReference>
<dbReference type="Pfam" id="PF01391">
    <property type="entry name" value="Collagen"/>
    <property type="match status" value="1"/>
</dbReference>
<dbReference type="EMBL" id="AP027272">
    <property type="protein sequence ID" value="BDX04833.1"/>
    <property type="molecule type" value="Genomic_DNA"/>
</dbReference>
<feature type="signal peptide" evidence="1">
    <location>
        <begin position="1"/>
        <end position="19"/>
    </location>
</feature>
<feature type="chain" id="PRO_5041284529" evidence="1">
    <location>
        <begin position="20"/>
        <end position="517"/>
    </location>
</feature>
<organism evidence="2 3">
    <name type="scientific">Planctobacterium marinum</name>
    <dbReference type="NCBI Taxonomy" id="1631968"/>
    <lineage>
        <taxon>Bacteria</taxon>
        <taxon>Pseudomonadati</taxon>
        <taxon>Pseudomonadota</taxon>
        <taxon>Gammaproteobacteria</taxon>
        <taxon>Alteromonadales</taxon>
        <taxon>Alteromonadaceae</taxon>
        <taxon>Planctobacterium</taxon>
    </lineage>
</organism>
<keyword evidence="1" id="KW-0732">Signal</keyword>
<evidence type="ECO:0000256" key="1">
    <source>
        <dbReference type="SAM" id="SignalP"/>
    </source>
</evidence>
<protein>
    <submittedName>
        <fullName evidence="2">Uncharacterized protein</fullName>
    </submittedName>
</protein>